<evidence type="ECO:0000256" key="1">
    <source>
        <dbReference type="SAM" id="MobiDB-lite"/>
    </source>
</evidence>
<organism evidence="2">
    <name type="scientific">marine sediment metagenome</name>
    <dbReference type="NCBI Taxonomy" id="412755"/>
    <lineage>
        <taxon>unclassified sequences</taxon>
        <taxon>metagenomes</taxon>
        <taxon>ecological metagenomes</taxon>
    </lineage>
</organism>
<dbReference type="EMBL" id="LAZR01065140">
    <property type="protein sequence ID" value="KKK56138.1"/>
    <property type="molecule type" value="Genomic_DNA"/>
</dbReference>
<dbReference type="Gene3D" id="1.10.287.110">
    <property type="entry name" value="DnaJ domain"/>
    <property type="match status" value="1"/>
</dbReference>
<protein>
    <recommendedName>
        <fullName evidence="3">J domain-containing protein</fullName>
    </recommendedName>
</protein>
<feature type="region of interest" description="Disordered" evidence="1">
    <location>
        <begin position="16"/>
        <end position="46"/>
    </location>
</feature>
<dbReference type="InterPro" id="IPR036869">
    <property type="entry name" value="J_dom_sf"/>
</dbReference>
<dbReference type="SUPFAM" id="SSF46565">
    <property type="entry name" value="Chaperone J-domain"/>
    <property type="match status" value="1"/>
</dbReference>
<name>A0A0F8WHP8_9ZZZZ</name>
<gene>
    <name evidence="2" type="ORF">LCGC14_3067550</name>
</gene>
<dbReference type="AlphaFoldDB" id="A0A0F8WHP8"/>
<feature type="compositionally biased region" description="Basic and acidic residues" evidence="1">
    <location>
        <begin position="21"/>
        <end position="46"/>
    </location>
</feature>
<accession>A0A0F8WHP8</accession>
<reference evidence="2" key="1">
    <citation type="journal article" date="2015" name="Nature">
        <title>Complex archaea that bridge the gap between prokaryotes and eukaryotes.</title>
        <authorList>
            <person name="Spang A."/>
            <person name="Saw J.H."/>
            <person name="Jorgensen S.L."/>
            <person name="Zaremba-Niedzwiedzka K."/>
            <person name="Martijn J."/>
            <person name="Lind A.E."/>
            <person name="van Eijk R."/>
            <person name="Schleper C."/>
            <person name="Guy L."/>
            <person name="Ettema T.J."/>
        </authorList>
    </citation>
    <scope>NUCLEOTIDE SEQUENCE</scope>
</reference>
<proteinExistence type="predicted"/>
<comment type="caution">
    <text evidence="2">The sequence shown here is derived from an EMBL/GenBank/DDBJ whole genome shotgun (WGS) entry which is preliminary data.</text>
</comment>
<evidence type="ECO:0008006" key="3">
    <source>
        <dbReference type="Google" id="ProtNLM"/>
    </source>
</evidence>
<feature type="non-terminal residue" evidence="2">
    <location>
        <position position="1"/>
    </location>
</feature>
<sequence length="46" mass="5372">EVNSVFRTKIRFVHPDGVQDPGEKKIREERSKRLNDAHDVIEKARA</sequence>
<evidence type="ECO:0000313" key="2">
    <source>
        <dbReference type="EMBL" id="KKK56138.1"/>
    </source>
</evidence>